<evidence type="ECO:0000259" key="5">
    <source>
        <dbReference type="PROSITE" id="PS51082"/>
    </source>
</evidence>
<dbReference type="PANTHER" id="PTHR23331:SF1">
    <property type="entry name" value="WASH COMPLEX SUBUNIT 1"/>
    <property type="match status" value="1"/>
</dbReference>
<dbReference type="InterPro" id="IPR021854">
    <property type="entry name" value="WASH1_WAHD"/>
</dbReference>
<protein>
    <recommendedName>
        <fullName evidence="5">WH2 domain-containing protein</fullName>
    </recommendedName>
</protein>
<dbReference type="GO" id="GO:0034314">
    <property type="term" value="P:Arp2/3 complex-mediated actin nucleation"/>
    <property type="evidence" value="ECO:0007669"/>
    <property type="project" value="InterPro"/>
</dbReference>
<keyword evidence="2" id="KW-0009">Actin-binding</keyword>
<dbReference type="AlphaFoldDB" id="A0A8T0H2H6"/>
<evidence type="ECO:0000313" key="6">
    <source>
        <dbReference type="EMBL" id="KAG0565383.1"/>
    </source>
</evidence>
<dbReference type="InterPro" id="IPR028290">
    <property type="entry name" value="WASH1"/>
</dbReference>
<gene>
    <name evidence="6" type="ORF">KC19_8G186000</name>
</gene>
<accession>A0A8T0H2H6</accession>
<dbReference type="PANTHER" id="PTHR23331">
    <property type="entry name" value="CXYORF1"/>
    <property type="match status" value="1"/>
</dbReference>
<dbReference type="Proteomes" id="UP000822688">
    <property type="component" value="Chromosome 8"/>
</dbReference>
<comment type="similarity">
    <text evidence="1">Belongs to the WASH1 family.</text>
</comment>
<feature type="compositionally biased region" description="Polar residues" evidence="4">
    <location>
        <begin position="439"/>
        <end position="462"/>
    </location>
</feature>
<feature type="coiled-coil region" evidence="3">
    <location>
        <begin position="30"/>
        <end position="57"/>
    </location>
</feature>
<feature type="region of interest" description="Disordered" evidence="4">
    <location>
        <begin position="329"/>
        <end position="420"/>
    </location>
</feature>
<evidence type="ECO:0000256" key="2">
    <source>
        <dbReference type="ARBA" id="ARBA00023203"/>
    </source>
</evidence>
<keyword evidence="3" id="KW-0175">Coiled coil</keyword>
<keyword evidence="7" id="KW-1185">Reference proteome</keyword>
<organism evidence="6 7">
    <name type="scientific">Ceratodon purpureus</name>
    <name type="common">Fire moss</name>
    <name type="synonym">Dicranum purpureum</name>
    <dbReference type="NCBI Taxonomy" id="3225"/>
    <lineage>
        <taxon>Eukaryota</taxon>
        <taxon>Viridiplantae</taxon>
        <taxon>Streptophyta</taxon>
        <taxon>Embryophyta</taxon>
        <taxon>Bryophyta</taxon>
        <taxon>Bryophytina</taxon>
        <taxon>Bryopsida</taxon>
        <taxon>Dicranidae</taxon>
        <taxon>Pseudoditrichales</taxon>
        <taxon>Ditrichaceae</taxon>
        <taxon>Ceratodon</taxon>
    </lineage>
</organism>
<evidence type="ECO:0000256" key="4">
    <source>
        <dbReference type="SAM" id="MobiDB-lite"/>
    </source>
</evidence>
<evidence type="ECO:0000256" key="3">
    <source>
        <dbReference type="SAM" id="Coils"/>
    </source>
</evidence>
<dbReference type="GO" id="GO:0043015">
    <property type="term" value="F:gamma-tubulin binding"/>
    <property type="evidence" value="ECO:0007669"/>
    <property type="project" value="TreeGrafter"/>
</dbReference>
<dbReference type="SUPFAM" id="SSF101447">
    <property type="entry name" value="Formin homology 2 domain (FH2 domain)"/>
    <property type="match status" value="1"/>
</dbReference>
<dbReference type="GO" id="GO:0005829">
    <property type="term" value="C:cytosol"/>
    <property type="evidence" value="ECO:0007669"/>
    <property type="project" value="GOC"/>
</dbReference>
<feature type="compositionally biased region" description="Polar residues" evidence="4">
    <location>
        <begin position="509"/>
        <end position="520"/>
    </location>
</feature>
<feature type="compositionally biased region" description="Pro residues" evidence="4">
    <location>
        <begin position="368"/>
        <end position="383"/>
    </location>
</feature>
<dbReference type="GO" id="GO:0055037">
    <property type="term" value="C:recycling endosome"/>
    <property type="evidence" value="ECO:0007669"/>
    <property type="project" value="TreeGrafter"/>
</dbReference>
<evidence type="ECO:0000313" key="7">
    <source>
        <dbReference type="Proteomes" id="UP000822688"/>
    </source>
</evidence>
<dbReference type="GO" id="GO:0006887">
    <property type="term" value="P:exocytosis"/>
    <property type="evidence" value="ECO:0007669"/>
    <property type="project" value="TreeGrafter"/>
</dbReference>
<name>A0A8T0H2H6_CERPU</name>
<feature type="region of interest" description="Disordered" evidence="4">
    <location>
        <begin position="266"/>
        <end position="287"/>
    </location>
</feature>
<dbReference type="InterPro" id="IPR003124">
    <property type="entry name" value="WH2_dom"/>
</dbReference>
<dbReference type="GO" id="GO:0043014">
    <property type="term" value="F:alpha-tubulin binding"/>
    <property type="evidence" value="ECO:0007669"/>
    <property type="project" value="InterPro"/>
</dbReference>
<proteinExistence type="inferred from homology"/>
<feature type="compositionally biased region" description="Polar residues" evidence="4">
    <location>
        <begin position="267"/>
        <end position="287"/>
    </location>
</feature>
<feature type="domain" description="WH2" evidence="5">
    <location>
        <begin position="423"/>
        <end position="441"/>
    </location>
</feature>
<feature type="region of interest" description="Disordered" evidence="4">
    <location>
        <begin position="435"/>
        <end position="464"/>
    </location>
</feature>
<dbReference type="EMBL" id="CM026429">
    <property type="protein sequence ID" value="KAG0565383.1"/>
    <property type="molecule type" value="Genomic_DNA"/>
</dbReference>
<dbReference type="PROSITE" id="PS51082">
    <property type="entry name" value="WH2"/>
    <property type="match status" value="1"/>
</dbReference>
<dbReference type="GO" id="GO:0032456">
    <property type="term" value="P:endocytic recycling"/>
    <property type="evidence" value="ECO:0007669"/>
    <property type="project" value="TreeGrafter"/>
</dbReference>
<evidence type="ECO:0000256" key="1">
    <source>
        <dbReference type="ARBA" id="ARBA00005602"/>
    </source>
</evidence>
<comment type="caution">
    <text evidence="6">The sequence shown here is derived from an EMBL/GenBank/DDBJ whole genome shotgun (WGS) entry which is preliminary data.</text>
</comment>
<dbReference type="Pfam" id="PF11945">
    <property type="entry name" value="WASH_WAHD"/>
    <property type="match status" value="1"/>
</dbReference>
<dbReference type="GO" id="GO:0003779">
    <property type="term" value="F:actin binding"/>
    <property type="evidence" value="ECO:0007669"/>
    <property type="project" value="UniProtKB-KW"/>
</dbReference>
<reference evidence="6" key="1">
    <citation type="submission" date="2020-06" db="EMBL/GenBank/DDBJ databases">
        <title>WGS assembly of Ceratodon purpureus strain R40.</title>
        <authorList>
            <person name="Carey S.B."/>
            <person name="Jenkins J."/>
            <person name="Shu S."/>
            <person name="Lovell J.T."/>
            <person name="Sreedasyam A."/>
            <person name="Maumus F."/>
            <person name="Tiley G.P."/>
            <person name="Fernandez-Pozo N."/>
            <person name="Barry K."/>
            <person name="Chen C."/>
            <person name="Wang M."/>
            <person name="Lipzen A."/>
            <person name="Daum C."/>
            <person name="Saski C.A."/>
            <person name="Payton A.C."/>
            <person name="Mcbreen J.C."/>
            <person name="Conrad R.E."/>
            <person name="Kollar L.M."/>
            <person name="Olsson S."/>
            <person name="Huttunen S."/>
            <person name="Landis J.B."/>
            <person name="Wickett N.J."/>
            <person name="Johnson M.G."/>
            <person name="Rensing S.A."/>
            <person name="Grimwood J."/>
            <person name="Schmutz J."/>
            <person name="Mcdaniel S.F."/>
        </authorList>
    </citation>
    <scope>NUCLEOTIDE SEQUENCE</scope>
    <source>
        <strain evidence="6">R40</strain>
    </source>
</reference>
<dbReference type="GO" id="GO:0042147">
    <property type="term" value="P:retrograde transport, endosome to Golgi"/>
    <property type="evidence" value="ECO:0007669"/>
    <property type="project" value="TreeGrafter"/>
</dbReference>
<dbReference type="GO" id="GO:0071203">
    <property type="term" value="C:WASH complex"/>
    <property type="evidence" value="ECO:0007669"/>
    <property type="project" value="InterPro"/>
</dbReference>
<feature type="region of interest" description="Disordered" evidence="4">
    <location>
        <begin position="505"/>
        <end position="525"/>
    </location>
</feature>
<dbReference type="GO" id="GO:0005769">
    <property type="term" value="C:early endosome"/>
    <property type="evidence" value="ECO:0007669"/>
    <property type="project" value="InterPro"/>
</dbReference>
<feature type="compositionally biased region" description="Low complexity" evidence="4">
    <location>
        <begin position="384"/>
        <end position="399"/>
    </location>
</feature>
<sequence length="546" mass="58485">MAGVGEGRGKSDAQLCQSLLDLYDVADTVFNTILNRVKSEQEKLNNLTARIVEREAQVAAIAGTKEAITLFSSAKYLQVPTEEADFVPLFGGKQSEFPIATVSIDAGQHQDGEGGTLELFRFFSETNHEYWPRETQSAEGLGRFPEDTKSVADAMLFNSLELPYHLYRVVDNLAGADIVVGEEEPKHKPPPLAAPPQSVLAGDTLSTSGIQEYGFRPMLGEVPSFVLPSTLPNLPMIADISWNGSSRRSHSIPLIAPSVGHYRTASFGDSSAEGTPTKSDTRSLDSSTRGFEDFVALPPSNLSLPQPPVPIPIESGAFPVDARPVLLSKSEASQTPGSPRLPTILTKSKNPEAVPSPFTQATQTVPVLPSPPPPPPPPPPPLRSPVQPTQTKLPTTSSSERPESSKQSDVAGPSSLPPAIDSSRAALMAAIRNPGIQLRKTNPGDNSPINKVQSTNGKQTDFNRAKPVNILSEMASTLKLRRLSMQGAAHDKNQVKSSKLLGIEDTDAGSVSSGSNSTGITLPIKNLHDYIAQKNEEVSDDDDWEE</sequence>